<evidence type="ECO:0000313" key="3">
    <source>
        <dbReference type="Proteomes" id="UP001269375"/>
    </source>
</evidence>
<keyword evidence="1" id="KW-0472">Membrane</keyword>
<dbReference type="RefSeq" id="WP_251590112.1">
    <property type="nucleotide sequence ID" value="NZ_JAMLJI010000001.1"/>
</dbReference>
<keyword evidence="1" id="KW-0812">Transmembrane</keyword>
<keyword evidence="1" id="KW-1133">Transmembrane helix</keyword>
<dbReference type="EMBL" id="JARWAO010000006">
    <property type="protein sequence ID" value="MDR5896664.1"/>
    <property type="molecule type" value="Genomic_DNA"/>
</dbReference>
<comment type="caution">
    <text evidence="2">The sequence shown here is derived from an EMBL/GenBank/DDBJ whole genome shotgun (WGS) entry which is preliminary data.</text>
</comment>
<proteinExistence type="predicted"/>
<name>A0ABU1GXE4_9GAMM</name>
<evidence type="ECO:0000313" key="2">
    <source>
        <dbReference type="EMBL" id="MDR5896664.1"/>
    </source>
</evidence>
<keyword evidence="3" id="KW-1185">Reference proteome</keyword>
<sequence>MSRRFRRRARREITNSHYRQIILWEDIKLLAMVAFGLFSPILLCLAVMALTNALPFTLL</sequence>
<organism evidence="2 3">
    <name type="scientific">Larsenimonas suaedae</name>
    <dbReference type="NCBI Taxonomy" id="1851019"/>
    <lineage>
        <taxon>Bacteria</taxon>
        <taxon>Pseudomonadati</taxon>
        <taxon>Pseudomonadota</taxon>
        <taxon>Gammaproteobacteria</taxon>
        <taxon>Oceanospirillales</taxon>
        <taxon>Halomonadaceae</taxon>
        <taxon>Larsenimonas</taxon>
    </lineage>
</organism>
<gene>
    <name evidence="2" type="ORF">QC825_11320</name>
</gene>
<protein>
    <submittedName>
        <fullName evidence="2">Uncharacterized protein</fullName>
    </submittedName>
</protein>
<reference evidence="2 3" key="1">
    <citation type="submission" date="2023-04" db="EMBL/GenBank/DDBJ databases">
        <title>A long-awaited taxogenomic arrangement of the family Halomonadaceae.</title>
        <authorList>
            <person name="De La Haba R."/>
            <person name="Chuvochina M."/>
            <person name="Wittouck S."/>
            <person name="Arahal D.R."/>
            <person name="Sanchez-Porro C."/>
            <person name="Hugenholtz P."/>
            <person name="Ventosa A."/>
        </authorList>
    </citation>
    <scope>NUCLEOTIDE SEQUENCE [LARGE SCALE GENOMIC DNA]</scope>
    <source>
        <strain evidence="2 3">DSM 22428</strain>
    </source>
</reference>
<evidence type="ECO:0000256" key="1">
    <source>
        <dbReference type="SAM" id="Phobius"/>
    </source>
</evidence>
<accession>A0ABU1GXE4</accession>
<dbReference type="Proteomes" id="UP001269375">
    <property type="component" value="Unassembled WGS sequence"/>
</dbReference>
<feature type="transmembrane region" description="Helical" evidence="1">
    <location>
        <begin position="29"/>
        <end position="50"/>
    </location>
</feature>